<protein>
    <submittedName>
        <fullName evidence="2">Uncharacterized protein</fullName>
    </submittedName>
</protein>
<evidence type="ECO:0000313" key="2">
    <source>
        <dbReference type="EnsemblPlants" id="TraesCS7B02G292100.1"/>
    </source>
</evidence>
<dbReference type="Gramene" id="TraesCAD_scaffold_099978_01G000100.1">
    <property type="protein sequence ID" value="TraesCAD_scaffold_099978_01G000100.1"/>
    <property type="gene ID" value="TraesCAD_scaffold_099978_01G000100"/>
</dbReference>
<feature type="compositionally biased region" description="Basic and acidic residues" evidence="1">
    <location>
        <begin position="73"/>
        <end position="83"/>
    </location>
</feature>
<feature type="compositionally biased region" description="Pro residues" evidence="1">
    <location>
        <begin position="148"/>
        <end position="162"/>
    </location>
</feature>
<dbReference type="Gramene" id="TraesCS7B02G292100.1">
    <property type="protein sequence ID" value="TraesCS7B02G292100.1"/>
    <property type="gene ID" value="TraesCS7B02G292100"/>
</dbReference>
<reference evidence="2" key="1">
    <citation type="submission" date="2018-08" db="EMBL/GenBank/DDBJ databases">
        <authorList>
            <person name="Rossello M."/>
        </authorList>
    </citation>
    <scope>NUCLEOTIDE SEQUENCE [LARGE SCALE GENOMIC DNA]</scope>
    <source>
        <strain evidence="2">cv. Chinese Spring</strain>
    </source>
</reference>
<organism evidence="2">
    <name type="scientific">Triticum aestivum</name>
    <name type="common">Wheat</name>
    <dbReference type="NCBI Taxonomy" id="4565"/>
    <lineage>
        <taxon>Eukaryota</taxon>
        <taxon>Viridiplantae</taxon>
        <taxon>Streptophyta</taxon>
        <taxon>Embryophyta</taxon>
        <taxon>Tracheophyta</taxon>
        <taxon>Spermatophyta</taxon>
        <taxon>Magnoliopsida</taxon>
        <taxon>Liliopsida</taxon>
        <taxon>Poales</taxon>
        <taxon>Poaceae</taxon>
        <taxon>BOP clade</taxon>
        <taxon>Pooideae</taxon>
        <taxon>Triticodae</taxon>
        <taxon>Triticeae</taxon>
        <taxon>Triticinae</taxon>
        <taxon>Triticum</taxon>
    </lineage>
</organism>
<evidence type="ECO:0000256" key="1">
    <source>
        <dbReference type="SAM" id="MobiDB-lite"/>
    </source>
</evidence>
<sequence length="259" mass="27847">MGMGGGWNSRWPMSILGELILLEALAGFVGAHWSRHHLPLAFYLFTMAWRWRKVEPTSPGNAAAATSNPRPPLPERDSSRSRSESGQTPPSLQSIPPAACSAVPTQQANASEKQQDQYPPPSRPAPHRVPTPRATSPPRSPTLTHRAPIPPRPGTASKPPPAVIKGQWISDGPLALALPLPLPPHARASAPPPPPPPRPSPLRRAAQTPRLLRASSPPPRRALPRTWRYFSRSLAPLGRSTTAPSPCYICSAGRRAPGC</sequence>
<feature type="compositionally biased region" description="Low complexity" evidence="1">
    <location>
        <begin position="202"/>
        <end position="215"/>
    </location>
</feature>
<dbReference type="Gramene" id="TraesCS7B03G0788700.1">
    <property type="protein sequence ID" value="TraesCS7B03G0788700.1.CDS"/>
    <property type="gene ID" value="TraesCS7B03G0788700"/>
</dbReference>
<keyword evidence="3" id="KW-1185">Reference proteome</keyword>
<name>A0A3B6SGR9_WHEAT</name>
<dbReference type="EnsemblPlants" id="TraesCS7B02G292100.1">
    <property type="protein sequence ID" value="TraesCS7B02G292100.1"/>
    <property type="gene ID" value="TraesCS7B02G292100"/>
</dbReference>
<feature type="region of interest" description="Disordered" evidence="1">
    <location>
        <begin position="57"/>
        <end position="166"/>
    </location>
</feature>
<feature type="compositionally biased region" description="Polar residues" evidence="1">
    <location>
        <begin position="103"/>
        <end position="112"/>
    </location>
</feature>
<dbReference type="Proteomes" id="UP000019116">
    <property type="component" value="Chromosome 7B"/>
</dbReference>
<accession>A0A3B6SGR9</accession>
<dbReference type="OrthoDB" id="447842at2759"/>
<feature type="region of interest" description="Disordered" evidence="1">
    <location>
        <begin position="179"/>
        <end position="225"/>
    </location>
</feature>
<proteinExistence type="predicted"/>
<feature type="compositionally biased region" description="Pro residues" evidence="1">
    <location>
        <begin position="118"/>
        <end position="129"/>
    </location>
</feature>
<gene>
    <name evidence="2" type="primary">LOC123157845</name>
</gene>
<feature type="compositionally biased region" description="Low complexity" evidence="1">
    <location>
        <begin position="131"/>
        <end position="144"/>
    </location>
</feature>
<dbReference type="AlphaFoldDB" id="A0A3B6SGR9"/>
<dbReference type="Gramene" id="TraesCLE_scaffold_082658_01G000300.1">
    <property type="protein sequence ID" value="TraesCLE_scaffold_082658_01G000300.1"/>
    <property type="gene ID" value="TraesCLE_scaffold_082658_01G000300"/>
</dbReference>
<dbReference type="Gramene" id="TraesRN7B0100794200.1">
    <property type="protein sequence ID" value="TraesRN7B0100794200.1"/>
    <property type="gene ID" value="TraesRN7B0100794200"/>
</dbReference>
<feature type="compositionally biased region" description="Pro residues" evidence="1">
    <location>
        <begin position="180"/>
        <end position="200"/>
    </location>
</feature>
<evidence type="ECO:0000313" key="3">
    <source>
        <dbReference type="Proteomes" id="UP000019116"/>
    </source>
</evidence>
<reference evidence="2" key="2">
    <citation type="submission" date="2018-10" db="UniProtKB">
        <authorList>
            <consortium name="EnsemblPlants"/>
        </authorList>
    </citation>
    <scope>IDENTIFICATION</scope>
</reference>
<feature type="compositionally biased region" description="Polar residues" evidence="1">
    <location>
        <begin position="58"/>
        <end position="68"/>
    </location>
</feature>